<accession>A0A7C4HZK7</accession>
<evidence type="ECO:0000256" key="7">
    <source>
        <dbReference type="SAM" id="MobiDB-lite"/>
    </source>
</evidence>
<comment type="similarity">
    <text evidence="4">Belongs to the PTH2 family.</text>
</comment>
<dbReference type="SUPFAM" id="SSF102462">
    <property type="entry name" value="Peptidyl-tRNA hydrolase II"/>
    <property type="match status" value="1"/>
</dbReference>
<feature type="region of interest" description="Disordered" evidence="7">
    <location>
        <begin position="99"/>
        <end position="118"/>
    </location>
</feature>
<evidence type="ECO:0000256" key="4">
    <source>
        <dbReference type="ARBA" id="ARBA00038050"/>
    </source>
</evidence>
<dbReference type="NCBIfam" id="TIGR00283">
    <property type="entry name" value="arch_pth2"/>
    <property type="match status" value="1"/>
</dbReference>
<dbReference type="EMBL" id="DTAD01000081">
    <property type="protein sequence ID" value="HGN90963.1"/>
    <property type="molecule type" value="Genomic_DNA"/>
</dbReference>
<dbReference type="AlphaFoldDB" id="A0A7C4HZK7"/>
<dbReference type="GO" id="GO:0005829">
    <property type="term" value="C:cytosol"/>
    <property type="evidence" value="ECO:0007669"/>
    <property type="project" value="TreeGrafter"/>
</dbReference>
<evidence type="ECO:0000256" key="6">
    <source>
        <dbReference type="ARBA" id="ARBA00050038"/>
    </source>
</evidence>
<comment type="caution">
    <text evidence="9">The sequence shown here is derived from an EMBL/GenBank/DDBJ whole genome shotgun (WGS) entry which is preliminary data.</text>
</comment>
<proteinExistence type="inferred from homology"/>
<comment type="function">
    <text evidence="1">The natural substrate for this enzyme may be peptidyl-tRNAs which drop off the ribosome during protein synthesis.</text>
</comment>
<dbReference type="InterPro" id="IPR002833">
    <property type="entry name" value="PTH2"/>
</dbReference>
<sequence>MAGFKQVIVVRSDLRMSVGKTAAQAGHAAVLALERTRRMRPEWVRNWFETGQKKVVLRVSSEEELRRIAMECSRRGLPWEIVEDAGLTELPPGTATALGIGPAPEEEVDKVTGSLPLL</sequence>
<dbReference type="EMBL" id="DTCM01000058">
    <property type="protein sequence ID" value="HGL40877.1"/>
    <property type="molecule type" value="Genomic_DNA"/>
</dbReference>
<reference evidence="9" key="1">
    <citation type="journal article" date="2020" name="mSystems">
        <title>Genome- and Community-Level Interaction Insights into Carbon Utilization and Element Cycling Functions of Hydrothermarchaeota in Hydrothermal Sediment.</title>
        <authorList>
            <person name="Zhou Z."/>
            <person name="Liu Y."/>
            <person name="Xu W."/>
            <person name="Pan J."/>
            <person name="Luo Z.H."/>
            <person name="Li M."/>
        </authorList>
    </citation>
    <scope>NUCLEOTIDE SEQUENCE [LARGE SCALE GENOMIC DNA]</scope>
    <source>
        <strain evidence="9">SpSt-613</strain>
        <strain evidence="8">SpSt-669</strain>
    </source>
</reference>
<dbReference type="PANTHER" id="PTHR12649">
    <property type="entry name" value="PEPTIDYL-TRNA HYDROLASE 2"/>
    <property type="match status" value="1"/>
</dbReference>
<keyword evidence="3 9" id="KW-0378">Hydrolase</keyword>
<name>A0A7C4HZK7_CALS0</name>
<dbReference type="CDD" id="cd02430">
    <property type="entry name" value="PTH2"/>
    <property type="match status" value="1"/>
</dbReference>
<organism evidence="9">
    <name type="scientific">Caldiarchaeum subterraneum</name>
    <dbReference type="NCBI Taxonomy" id="311458"/>
    <lineage>
        <taxon>Archaea</taxon>
        <taxon>Nitrososphaerota</taxon>
        <taxon>Candidatus Caldarchaeales</taxon>
        <taxon>Candidatus Caldarchaeaceae</taxon>
        <taxon>Candidatus Caldarchaeum</taxon>
    </lineage>
</organism>
<gene>
    <name evidence="9" type="ORF">ENT82_07580</name>
    <name evidence="8" type="ORF">ENU43_04345</name>
</gene>
<evidence type="ECO:0000256" key="3">
    <source>
        <dbReference type="ARBA" id="ARBA00022801"/>
    </source>
</evidence>
<dbReference type="Gene3D" id="3.40.1490.10">
    <property type="entry name" value="Bit1"/>
    <property type="match status" value="1"/>
</dbReference>
<dbReference type="EC" id="3.1.1.29" evidence="2"/>
<protein>
    <recommendedName>
        <fullName evidence="6">Peptidyl-tRNA hydrolase</fullName>
        <ecNumber evidence="2">3.1.1.29</ecNumber>
    </recommendedName>
</protein>
<dbReference type="NCBIfam" id="NF003314">
    <property type="entry name" value="PRK04322.1"/>
    <property type="match status" value="1"/>
</dbReference>
<evidence type="ECO:0000256" key="1">
    <source>
        <dbReference type="ARBA" id="ARBA00003043"/>
    </source>
</evidence>
<dbReference type="GO" id="GO:0004045">
    <property type="term" value="F:peptidyl-tRNA hydrolase activity"/>
    <property type="evidence" value="ECO:0007669"/>
    <property type="project" value="UniProtKB-EC"/>
</dbReference>
<dbReference type="Pfam" id="PF01981">
    <property type="entry name" value="PTH2"/>
    <property type="match status" value="1"/>
</dbReference>
<dbReference type="FunFam" id="3.40.1490.10:FF:000001">
    <property type="entry name" value="Peptidyl-tRNA hydrolase 2"/>
    <property type="match status" value="1"/>
</dbReference>
<dbReference type="PANTHER" id="PTHR12649:SF11">
    <property type="entry name" value="PEPTIDYL-TRNA HYDROLASE 2, MITOCHONDRIAL"/>
    <property type="match status" value="1"/>
</dbReference>
<evidence type="ECO:0000256" key="2">
    <source>
        <dbReference type="ARBA" id="ARBA00013260"/>
    </source>
</evidence>
<evidence type="ECO:0000313" key="8">
    <source>
        <dbReference type="EMBL" id="HGL40877.1"/>
    </source>
</evidence>
<dbReference type="InterPro" id="IPR023476">
    <property type="entry name" value="Pep_tRNA_hydro_II_dom_sf"/>
</dbReference>
<evidence type="ECO:0000313" key="9">
    <source>
        <dbReference type="EMBL" id="HGN90963.1"/>
    </source>
</evidence>
<comment type="catalytic activity">
    <reaction evidence="5">
        <text>an N-acyl-L-alpha-aminoacyl-tRNA + H2O = an N-acyl-L-amino acid + a tRNA + H(+)</text>
        <dbReference type="Rhea" id="RHEA:54448"/>
        <dbReference type="Rhea" id="RHEA-COMP:10123"/>
        <dbReference type="Rhea" id="RHEA-COMP:13883"/>
        <dbReference type="ChEBI" id="CHEBI:15377"/>
        <dbReference type="ChEBI" id="CHEBI:15378"/>
        <dbReference type="ChEBI" id="CHEBI:59874"/>
        <dbReference type="ChEBI" id="CHEBI:78442"/>
        <dbReference type="ChEBI" id="CHEBI:138191"/>
        <dbReference type="EC" id="3.1.1.29"/>
    </reaction>
</comment>
<evidence type="ECO:0000256" key="5">
    <source>
        <dbReference type="ARBA" id="ARBA00048707"/>
    </source>
</evidence>